<keyword evidence="1" id="KW-0235">DNA replication</keyword>
<dbReference type="GO" id="GO:0003887">
    <property type="term" value="F:DNA-directed DNA polymerase activity"/>
    <property type="evidence" value="ECO:0007669"/>
    <property type="project" value="InterPro"/>
</dbReference>
<evidence type="ECO:0000259" key="2">
    <source>
        <dbReference type="Pfam" id="PF00476"/>
    </source>
</evidence>
<gene>
    <name evidence="3" type="ORF">S03H2_21405</name>
</gene>
<sequence>LAMINLDRRFKKEGLGAYIILQIHDELLLEVPEAEIDQTRKIVKQEMERAMKLSVPLVVETKDPK</sequence>
<reference evidence="3" key="1">
    <citation type="journal article" date="2014" name="Front. Microbiol.">
        <title>High frequency of phylogenetically diverse reductive dehalogenase-homologous genes in deep subseafloor sedimentary metagenomes.</title>
        <authorList>
            <person name="Kawai M."/>
            <person name="Futagami T."/>
            <person name="Toyoda A."/>
            <person name="Takaki Y."/>
            <person name="Nishi S."/>
            <person name="Hori S."/>
            <person name="Arai W."/>
            <person name="Tsubouchi T."/>
            <person name="Morono Y."/>
            <person name="Uchiyama I."/>
            <person name="Ito T."/>
            <person name="Fujiyama A."/>
            <person name="Inagaki F."/>
            <person name="Takami H."/>
        </authorList>
    </citation>
    <scope>NUCLEOTIDE SEQUENCE</scope>
    <source>
        <strain evidence="3">Expedition CK06-06</strain>
    </source>
</reference>
<dbReference type="SUPFAM" id="SSF56672">
    <property type="entry name" value="DNA/RNA polymerases"/>
    <property type="match status" value="1"/>
</dbReference>
<protein>
    <recommendedName>
        <fullName evidence="2">DNA-directed DNA polymerase family A palm domain-containing protein</fullName>
    </recommendedName>
</protein>
<dbReference type="Pfam" id="PF00476">
    <property type="entry name" value="DNA_pol_A"/>
    <property type="match status" value="1"/>
</dbReference>
<comment type="caution">
    <text evidence="3">The sequence shown here is derived from an EMBL/GenBank/DDBJ whole genome shotgun (WGS) entry which is preliminary data.</text>
</comment>
<dbReference type="InterPro" id="IPR002298">
    <property type="entry name" value="DNA_polymerase_A"/>
</dbReference>
<feature type="non-terminal residue" evidence="3">
    <location>
        <position position="1"/>
    </location>
</feature>
<name>X1FHJ6_9ZZZZ</name>
<evidence type="ECO:0000313" key="3">
    <source>
        <dbReference type="EMBL" id="GAH44437.1"/>
    </source>
</evidence>
<dbReference type="EMBL" id="BARU01011389">
    <property type="protein sequence ID" value="GAH44437.1"/>
    <property type="molecule type" value="Genomic_DNA"/>
</dbReference>
<dbReference type="GO" id="GO:0006261">
    <property type="term" value="P:DNA-templated DNA replication"/>
    <property type="evidence" value="ECO:0007669"/>
    <property type="project" value="InterPro"/>
</dbReference>
<dbReference type="InterPro" id="IPR001098">
    <property type="entry name" value="DNA-dir_DNA_pol_A_palm_dom"/>
</dbReference>
<dbReference type="PANTHER" id="PTHR10133">
    <property type="entry name" value="DNA POLYMERASE I"/>
    <property type="match status" value="1"/>
</dbReference>
<proteinExistence type="predicted"/>
<dbReference type="InterPro" id="IPR043502">
    <property type="entry name" value="DNA/RNA_pol_sf"/>
</dbReference>
<dbReference type="GO" id="GO:0003677">
    <property type="term" value="F:DNA binding"/>
    <property type="evidence" value="ECO:0007669"/>
    <property type="project" value="InterPro"/>
</dbReference>
<dbReference type="AlphaFoldDB" id="X1FHJ6"/>
<feature type="domain" description="DNA-directed DNA polymerase family A palm" evidence="2">
    <location>
        <begin position="1"/>
        <end position="62"/>
    </location>
</feature>
<dbReference type="Gene3D" id="3.30.70.370">
    <property type="match status" value="1"/>
</dbReference>
<dbReference type="PANTHER" id="PTHR10133:SF27">
    <property type="entry name" value="DNA POLYMERASE NU"/>
    <property type="match status" value="1"/>
</dbReference>
<dbReference type="GO" id="GO:0006302">
    <property type="term" value="P:double-strand break repair"/>
    <property type="evidence" value="ECO:0007669"/>
    <property type="project" value="TreeGrafter"/>
</dbReference>
<evidence type="ECO:0000256" key="1">
    <source>
        <dbReference type="ARBA" id="ARBA00022705"/>
    </source>
</evidence>
<organism evidence="3">
    <name type="scientific">marine sediment metagenome</name>
    <dbReference type="NCBI Taxonomy" id="412755"/>
    <lineage>
        <taxon>unclassified sequences</taxon>
        <taxon>metagenomes</taxon>
        <taxon>ecological metagenomes</taxon>
    </lineage>
</organism>
<accession>X1FHJ6</accession>